<dbReference type="AlphaFoldDB" id="A0A9X0A9K4"/>
<keyword evidence="2" id="KW-1185">Reference proteome</keyword>
<gene>
    <name evidence="1" type="ORF">OCU04_011769</name>
</gene>
<evidence type="ECO:0000313" key="2">
    <source>
        <dbReference type="Proteomes" id="UP001152300"/>
    </source>
</evidence>
<evidence type="ECO:0000313" key="1">
    <source>
        <dbReference type="EMBL" id="KAJ8058780.1"/>
    </source>
</evidence>
<reference evidence="1" key="1">
    <citation type="submission" date="2022-11" db="EMBL/GenBank/DDBJ databases">
        <title>Genome Resource of Sclerotinia nivalis Strain SnTB1, a Plant Pathogen Isolated from American Ginseng.</title>
        <authorList>
            <person name="Fan S."/>
        </authorList>
    </citation>
    <scope>NUCLEOTIDE SEQUENCE</scope>
    <source>
        <strain evidence="1">SnTB1</strain>
    </source>
</reference>
<comment type="caution">
    <text evidence="1">The sequence shown here is derived from an EMBL/GenBank/DDBJ whole genome shotgun (WGS) entry which is preliminary data.</text>
</comment>
<dbReference type="EMBL" id="JAPEIS010000015">
    <property type="protein sequence ID" value="KAJ8058780.1"/>
    <property type="molecule type" value="Genomic_DNA"/>
</dbReference>
<sequence>MKRAQAFVNSKNDVPRPFCTLSFMKNKGFTILFCSFLRKYEEGEIDTMLDRFDNEPLCYRDIVILNVVFDIPDHTRETRQSAKTFSTLIKKAFAESIEIESDDDNSIPNMLQRKRKAVLVKQKPVSLVRKVRRKA</sequence>
<protein>
    <submittedName>
        <fullName evidence="1">Uncharacterized protein</fullName>
    </submittedName>
</protein>
<name>A0A9X0A9K4_9HELO</name>
<accession>A0A9X0A9K4</accession>
<organism evidence="1 2">
    <name type="scientific">Sclerotinia nivalis</name>
    <dbReference type="NCBI Taxonomy" id="352851"/>
    <lineage>
        <taxon>Eukaryota</taxon>
        <taxon>Fungi</taxon>
        <taxon>Dikarya</taxon>
        <taxon>Ascomycota</taxon>
        <taxon>Pezizomycotina</taxon>
        <taxon>Leotiomycetes</taxon>
        <taxon>Helotiales</taxon>
        <taxon>Sclerotiniaceae</taxon>
        <taxon>Sclerotinia</taxon>
    </lineage>
</organism>
<dbReference type="Proteomes" id="UP001152300">
    <property type="component" value="Unassembled WGS sequence"/>
</dbReference>
<proteinExistence type="predicted"/>